<dbReference type="Proteomes" id="UP000509570">
    <property type="component" value="Segment"/>
</dbReference>
<accession>A0A7D2LSC0</accession>
<organism evidence="1 2">
    <name type="scientific">Stenotrophomonas phage vB_SmaS_BUCT548</name>
    <dbReference type="NCBI Taxonomy" id="2712941"/>
    <lineage>
        <taxon>Viruses</taxon>
        <taxon>Duplodnaviria</taxon>
        <taxon>Heunggongvirae</taxon>
        <taxon>Uroviricota</taxon>
        <taxon>Caudoviricetes</taxon>
        <taxon>Beaumontvirinae</taxon>
        <taxon>Bixiavirus</taxon>
        <taxon>Bixiavirus BUCT548</taxon>
    </lineage>
</organism>
<dbReference type="RefSeq" id="YP_010677288.1">
    <property type="nucleotide sequence ID" value="NC_071019.1"/>
</dbReference>
<reference evidence="1 2" key="1">
    <citation type="submission" date="2020-01" db="EMBL/GenBank/DDBJ databases">
        <authorList>
            <person name="Zhang W."/>
            <person name="Zhang R."/>
            <person name="Hu Y."/>
            <person name="Liu Y."/>
            <person name="Lin W."/>
            <person name="Wang L."/>
            <person name="Li J."/>
            <person name="An X."/>
            <person name="Song L."/>
            <person name="Fan H."/>
            <person name="Shi T."/>
            <person name="Liu H."/>
            <person name="Tong Y."/>
        </authorList>
    </citation>
    <scope>NUCLEOTIDE SEQUENCE [LARGE SCALE GENOMIC DNA]</scope>
</reference>
<evidence type="ECO:0000313" key="1">
    <source>
        <dbReference type="EMBL" id="QIQ60823.1"/>
    </source>
</evidence>
<dbReference type="GeneID" id="77953662"/>
<proteinExistence type="predicted"/>
<evidence type="ECO:0000313" key="2">
    <source>
        <dbReference type="Proteomes" id="UP000509570"/>
    </source>
</evidence>
<name>A0A7D2LSC0_9CAUD</name>
<keyword evidence="2" id="KW-1185">Reference proteome</keyword>
<sequence>MKAANLLTVDWAKLYGYLSEAVDHAGFHIVTRTDGVMNLVHKDPPAKVAPVSDAEDLIDQAKDLVKAGCSVDGAFDWLLEQLIDAPDAKEPTYFSLDMDGTMVPDPDGQWVRR</sequence>
<dbReference type="EMBL" id="MN937349">
    <property type="protein sequence ID" value="QIQ60823.1"/>
    <property type="molecule type" value="Genomic_DNA"/>
</dbReference>
<dbReference type="KEGG" id="vg:77953662"/>
<protein>
    <submittedName>
        <fullName evidence="1">Uncharacterized protein</fullName>
    </submittedName>
</protein>